<feature type="region of interest" description="Disordered" evidence="1">
    <location>
        <begin position="319"/>
        <end position="352"/>
    </location>
</feature>
<evidence type="ECO:0000313" key="2">
    <source>
        <dbReference type="EMBL" id="PWN99932.1"/>
    </source>
</evidence>
<sequence length="401" mass="44358">MTIAMVGRFVVASSKLCKEEGKDLFKLQLDWDDAPGNFWLAGATQGEPGWAPASSSGALTRLAPLRGPPVFIDPPTVQSQGAFGSPVPMLCSAVRCLRCGEIIVRRHWKGWRCERCNIDHKALPLLVARDVDFGRMRIDYSGPRMDNGRAMWQSGVGVQRTLQVWSDHVKIPRYDIALAAQDGDASKPNTRVWHLLSSGDVKEKASSLLRKLLKERVPYRRHLFDGVLSPFFTAAFHGSASTRTENFLRVPYTPLDEVRGIFLDTVFAVDELAGRALCPEEERRLPHNEAAFLVISGMSQDVPLHSCVGSIAQSVELRQRSRPDPLAPSVRDARAAGTSRHQPRRRARRRGVLRRCAAAGSGGLRVDAQEQGAGRDCHLWSHRALELRAECSSILSRSSGK</sequence>
<dbReference type="GeneID" id="37266973"/>
<organism evidence="2 3">
    <name type="scientific">Tilletiopsis washingtonensis</name>
    <dbReference type="NCBI Taxonomy" id="58919"/>
    <lineage>
        <taxon>Eukaryota</taxon>
        <taxon>Fungi</taxon>
        <taxon>Dikarya</taxon>
        <taxon>Basidiomycota</taxon>
        <taxon>Ustilaginomycotina</taxon>
        <taxon>Exobasidiomycetes</taxon>
        <taxon>Entylomatales</taxon>
        <taxon>Entylomatales incertae sedis</taxon>
        <taxon>Tilletiopsis</taxon>
    </lineage>
</organism>
<dbReference type="OrthoDB" id="10683078at2759"/>
<evidence type="ECO:0000256" key="1">
    <source>
        <dbReference type="SAM" id="MobiDB-lite"/>
    </source>
</evidence>
<dbReference type="AlphaFoldDB" id="A0A316ZG83"/>
<dbReference type="RefSeq" id="XP_025600211.1">
    <property type="nucleotide sequence ID" value="XM_025739427.1"/>
</dbReference>
<feature type="compositionally biased region" description="Basic residues" evidence="1">
    <location>
        <begin position="341"/>
        <end position="352"/>
    </location>
</feature>
<name>A0A316ZG83_9BASI</name>
<dbReference type="Proteomes" id="UP000245946">
    <property type="component" value="Unassembled WGS sequence"/>
</dbReference>
<reference evidence="2 3" key="1">
    <citation type="journal article" date="2018" name="Mol. Biol. Evol.">
        <title>Broad Genomic Sampling Reveals a Smut Pathogenic Ancestry of the Fungal Clade Ustilaginomycotina.</title>
        <authorList>
            <person name="Kijpornyongpan T."/>
            <person name="Mondo S.J."/>
            <person name="Barry K."/>
            <person name="Sandor L."/>
            <person name="Lee J."/>
            <person name="Lipzen A."/>
            <person name="Pangilinan J."/>
            <person name="LaButti K."/>
            <person name="Hainaut M."/>
            <person name="Henrissat B."/>
            <person name="Grigoriev I.V."/>
            <person name="Spatafora J.W."/>
            <person name="Aime M.C."/>
        </authorList>
    </citation>
    <scope>NUCLEOTIDE SEQUENCE [LARGE SCALE GENOMIC DNA]</scope>
    <source>
        <strain evidence="2 3">MCA 4186</strain>
    </source>
</reference>
<protein>
    <submittedName>
        <fullName evidence="2">Uncharacterized protein</fullName>
    </submittedName>
</protein>
<accession>A0A316ZG83</accession>
<keyword evidence="3" id="KW-1185">Reference proteome</keyword>
<evidence type="ECO:0000313" key="3">
    <source>
        <dbReference type="Proteomes" id="UP000245946"/>
    </source>
</evidence>
<dbReference type="EMBL" id="KZ819286">
    <property type="protein sequence ID" value="PWN99932.1"/>
    <property type="molecule type" value="Genomic_DNA"/>
</dbReference>
<proteinExistence type="predicted"/>
<gene>
    <name evidence="2" type="ORF">FA09DRAFT_199121</name>
</gene>